<protein>
    <submittedName>
        <fullName evidence="1">Uncharacterized protein</fullName>
    </submittedName>
</protein>
<reference evidence="1 2" key="1">
    <citation type="submission" date="2018-04" db="EMBL/GenBank/DDBJ databases">
        <authorList>
            <person name="Vogel A."/>
        </authorList>
    </citation>
    <scope>NUCLEOTIDE SEQUENCE [LARGE SCALE GENOMIC DNA]</scope>
</reference>
<sequence length="150" mass="17117">MAGKFRTEIGRDFSISFYIYSRFVFLSPASTSVRALRSLPSLPRRRHLRISCGWLRVISQWQYGFLWLMEMAMDEKGCGQCGFTSPSPTMDDGEPQVKKKQALSGVTATSYSLEMIRTMSTLRSTYIMPMYLTNFLIFRVHRLGVNGGFG</sequence>
<evidence type="ECO:0000313" key="2">
    <source>
        <dbReference type="Proteomes" id="UP000595140"/>
    </source>
</evidence>
<dbReference type="EMBL" id="OOIL02001451">
    <property type="protein sequence ID" value="VFQ75380.1"/>
    <property type="molecule type" value="Genomic_DNA"/>
</dbReference>
<accession>A0A484LGA8</accession>
<proteinExistence type="predicted"/>
<name>A0A484LGA8_9ASTE</name>
<dbReference type="Proteomes" id="UP000595140">
    <property type="component" value="Unassembled WGS sequence"/>
</dbReference>
<gene>
    <name evidence="1" type="ORF">CCAM_LOCUS17156</name>
</gene>
<dbReference type="AlphaFoldDB" id="A0A484LGA8"/>
<organism evidence="1 2">
    <name type="scientific">Cuscuta campestris</name>
    <dbReference type="NCBI Taxonomy" id="132261"/>
    <lineage>
        <taxon>Eukaryota</taxon>
        <taxon>Viridiplantae</taxon>
        <taxon>Streptophyta</taxon>
        <taxon>Embryophyta</taxon>
        <taxon>Tracheophyta</taxon>
        <taxon>Spermatophyta</taxon>
        <taxon>Magnoliopsida</taxon>
        <taxon>eudicotyledons</taxon>
        <taxon>Gunneridae</taxon>
        <taxon>Pentapetalae</taxon>
        <taxon>asterids</taxon>
        <taxon>lamiids</taxon>
        <taxon>Solanales</taxon>
        <taxon>Convolvulaceae</taxon>
        <taxon>Cuscuteae</taxon>
        <taxon>Cuscuta</taxon>
        <taxon>Cuscuta subgen. Grammica</taxon>
        <taxon>Cuscuta sect. Cleistogrammica</taxon>
    </lineage>
</organism>
<evidence type="ECO:0000313" key="1">
    <source>
        <dbReference type="EMBL" id="VFQ75380.1"/>
    </source>
</evidence>
<keyword evidence="2" id="KW-1185">Reference proteome</keyword>